<dbReference type="STRING" id="1262450.S3C7Q0"/>
<dbReference type="FunFam" id="3.90.850.10:FF:000002">
    <property type="entry name" value="2-hydroxyhepta-2,4-diene-1,7-dioate isomerase"/>
    <property type="match status" value="1"/>
</dbReference>
<evidence type="ECO:0000256" key="2">
    <source>
        <dbReference type="ARBA" id="ARBA00022723"/>
    </source>
</evidence>
<keyword evidence="5" id="KW-1185">Reference proteome</keyword>
<evidence type="ECO:0000259" key="3">
    <source>
        <dbReference type="Pfam" id="PF01557"/>
    </source>
</evidence>
<dbReference type="EMBL" id="KE148184">
    <property type="protein sequence ID" value="EPE02203.1"/>
    <property type="molecule type" value="Genomic_DNA"/>
</dbReference>
<dbReference type="HOGENOM" id="CLU_028458_2_1_1"/>
<feature type="domain" description="Fumarylacetoacetase-like C-terminal" evidence="3">
    <location>
        <begin position="78"/>
        <end position="292"/>
    </location>
</feature>
<dbReference type="PANTHER" id="PTHR11820:SF112">
    <property type="entry name" value="FUMARYLACETOACETATE HYDROLASE FAMILY PROTEIN (AFU_ORTHOLOGUE AFUA_1G02370)-RELATED"/>
    <property type="match status" value="1"/>
</dbReference>
<reference evidence="4 5" key="1">
    <citation type="journal article" date="2013" name="BMC Genomics">
        <title>The genome and transcriptome of the pine saprophyte Ophiostoma piceae, and a comparison with the bark beetle-associated pine pathogen Grosmannia clavigera.</title>
        <authorList>
            <person name="Haridas S."/>
            <person name="Wang Y."/>
            <person name="Lim L."/>
            <person name="Massoumi Alamouti S."/>
            <person name="Jackman S."/>
            <person name="Docking R."/>
            <person name="Robertson G."/>
            <person name="Birol I."/>
            <person name="Bohlmann J."/>
            <person name="Breuil C."/>
        </authorList>
    </citation>
    <scope>NUCLEOTIDE SEQUENCE [LARGE SCALE GENOMIC DNA]</scope>
    <source>
        <strain evidence="4 5">UAMH 11346</strain>
    </source>
</reference>
<proteinExistence type="inferred from homology"/>
<dbReference type="Pfam" id="PF01557">
    <property type="entry name" value="FAA_hydrolase"/>
    <property type="match status" value="1"/>
</dbReference>
<keyword evidence="2" id="KW-0479">Metal-binding</keyword>
<dbReference type="Proteomes" id="UP000016923">
    <property type="component" value="Unassembled WGS sequence"/>
</dbReference>
<dbReference type="GO" id="GO:0016787">
    <property type="term" value="F:hydrolase activity"/>
    <property type="evidence" value="ECO:0007669"/>
    <property type="project" value="UniProtKB-KW"/>
</dbReference>
<dbReference type="AlphaFoldDB" id="S3C7Q0"/>
<dbReference type="OrthoDB" id="411064at2759"/>
<dbReference type="eggNOG" id="KOG1535">
    <property type="taxonomic scope" value="Eukaryota"/>
</dbReference>
<name>S3C7Q0_OPHP1</name>
<protein>
    <submittedName>
        <fullName evidence="4">Fumarylacetoacetate hydrolase</fullName>
    </submittedName>
</protein>
<evidence type="ECO:0000313" key="4">
    <source>
        <dbReference type="EMBL" id="EPE02203.1"/>
    </source>
</evidence>
<organism evidence="4 5">
    <name type="scientific">Ophiostoma piceae (strain UAMH 11346)</name>
    <name type="common">Sap stain fungus</name>
    <dbReference type="NCBI Taxonomy" id="1262450"/>
    <lineage>
        <taxon>Eukaryota</taxon>
        <taxon>Fungi</taxon>
        <taxon>Dikarya</taxon>
        <taxon>Ascomycota</taxon>
        <taxon>Pezizomycotina</taxon>
        <taxon>Sordariomycetes</taxon>
        <taxon>Sordariomycetidae</taxon>
        <taxon>Ophiostomatales</taxon>
        <taxon>Ophiostomataceae</taxon>
        <taxon>Ophiostoma</taxon>
    </lineage>
</organism>
<evidence type="ECO:0000256" key="1">
    <source>
        <dbReference type="ARBA" id="ARBA00010211"/>
    </source>
</evidence>
<keyword evidence="4" id="KW-0378">Hydrolase</keyword>
<dbReference type="InterPro" id="IPR011234">
    <property type="entry name" value="Fumarylacetoacetase-like_C"/>
</dbReference>
<dbReference type="Gene3D" id="3.90.850.10">
    <property type="entry name" value="Fumarylacetoacetase-like, C-terminal domain"/>
    <property type="match status" value="1"/>
</dbReference>
<dbReference type="GO" id="GO:0050163">
    <property type="term" value="F:oxaloacetate tautomerase activity"/>
    <property type="evidence" value="ECO:0007669"/>
    <property type="project" value="UniProtKB-ARBA"/>
</dbReference>
<dbReference type="VEuPathDB" id="FungiDB:F503_06119"/>
<sequence>MSPNWTHLVRFQAKEDGQEHLGQIDAAKVPDLGLALEKGETVTAKLIEGDAFQGTISDKTLTIGTLLAPLRMDEVPIIRCMGLNYRDHAREAKMDIPDTPVLFIKPRTALAGPAPARLNVPKIAQDGTSDYEAELAFVIGKTGRDIPKEKALEYVLGYTASNDVSARAQQFKNSQWCFSKGLDASCPIGPVLVAPTAITDPHALDIKAILNGAVVQDSNTRRGMANNASEMIFDIPTTISFLSQGTTLERGTIILTGTGPGIGAMRTPKLSLNHEDDMRVEIDQIGTLINKVYYE</sequence>
<dbReference type="GO" id="GO:0006107">
    <property type="term" value="P:oxaloacetate metabolic process"/>
    <property type="evidence" value="ECO:0007669"/>
    <property type="project" value="UniProtKB-ARBA"/>
</dbReference>
<dbReference type="InterPro" id="IPR036663">
    <property type="entry name" value="Fumarylacetoacetase_C_sf"/>
</dbReference>
<accession>S3C7Q0</accession>
<dbReference type="GO" id="GO:0046872">
    <property type="term" value="F:metal ion binding"/>
    <property type="evidence" value="ECO:0007669"/>
    <property type="project" value="UniProtKB-KW"/>
</dbReference>
<dbReference type="SUPFAM" id="SSF56529">
    <property type="entry name" value="FAH"/>
    <property type="match status" value="1"/>
</dbReference>
<gene>
    <name evidence="4" type="ORF">F503_06119</name>
</gene>
<comment type="similarity">
    <text evidence="1">Belongs to the FAH family.</text>
</comment>
<evidence type="ECO:0000313" key="5">
    <source>
        <dbReference type="Proteomes" id="UP000016923"/>
    </source>
</evidence>
<dbReference type="OMA" id="PASECDW"/>
<dbReference type="PANTHER" id="PTHR11820">
    <property type="entry name" value="ACYLPYRUVASE"/>
    <property type="match status" value="1"/>
</dbReference>